<name>A0A3B0VAF6_9ZZZZ</name>
<dbReference type="AlphaFoldDB" id="A0A3B0VAF6"/>
<organism evidence="1">
    <name type="scientific">hydrothermal vent metagenome</name>
    <dbReference type="NCBI Taxonomy" id="652676"/>
    <lineage>
        <taxon>unclassified sequences</taxon>
        <taxon>metagenomes</taxon>
        <taxon>ecological metagenomes</taxon>
    </lineage>
</organism>
<proteinExistence type="predicted"/>
<sequence>MCLRFVRFDLRSVPFVREEGETNEDGVQLNSYLLTNNLLVYNKQFAKRVVKKKNR</sequence>
<evidence type="ECO:0000313" key="1">
    <source>
        <dbReference type="EMBL" id="VAW40668.1"/>
    </source>
</evidence>
<protein>
    <submittedName>
        <fullName evidence="1">Uncharacterized protein</fullName>
    </submittedName>
</protein>
<accession>A0A3B0VAF6</accession>
<gene>
    <name evidence="1" type="ORF">MNBD_DELTA03-773</name>
</gene>
<reference evidence="1" key="1">
    <citation type="submission" date="2018-06" db="EMBL/GenBank/DDBJ databases">
        <authorList>
            <person name="Zhirakovskaya E."/>
        </authorList>
    </citation>
    <scope>NUCLEOTIDE SEQUENCE</scope>
</reference>
<dbReference type="EMBL" id="UOEX01000346">
    <property type="protein sequence ID" value="VAW40668.1"/>
    <property type="molecule type" value="Genomic_DNA"/>
</dbReference>